<organism evidence="1 2">
    <name type="scientific">Microtetraspora malaysiensis</name>
    <dbReference type="NCBI Taxonomy" id="161358"/>
    <lineage>
        <taxon>Bacteria</taxon>
        <taxon>Bacillati</taxon>
        <taxon>Actinomycetota</taxon>
        <taxon>Actinomycetes</taxon>
        <taxon>Streptosporangiales</taxon>
        <taxon>Streptosporangiaceae</taxon>
        <taxon>Microtetraspora</taxon>
    </lineage>
</organism>
<gene>
    <name evidence="1" type="ORF">ACFYXI_40270</name>
</gene>
<evidence type="ECO:0000313" key="1">
    <source>
        <dbReference type="EMBL" id="MFF3671841.1"/>
    </source>
</evidence>
<evidence type="ECO:0000313" key="2">
    <source>
        <dbReference type="Proteomes" id="UP001602013"/>
    </source>
</evidence>
<dbReference type="EMBL" id="JBIASD010000055">
    <property type="protein sequence ID" value="MFF3671841.1"/>
    <property type="molecule type" value="Genomic_DNA"/>
</dbReference>
<sequence>MKDRPADLAEAERRRRNCGVRTWRPRGCPVYEASTPARRLTATRRENPRPSSRGGVQSLWWRLADIAAFVDELRRPHGLGADIAASLTYLTGYLESSRD</sequence>
<dbReference type="Proteomes" id="UP001602013">
    <property type="component" value="Unassembled WGS sequence"/>
</dbReference>
<dbReference type="RefSeq" id="WP_387417998.1">
    <property type="nucleotide sequence ID" value="NZ_JBIASD010000055.1"/>
</dbReference>
<comment type="caution">
    <text evidence="1">The sequence shown here is derived from an EMBL/GenBank/DDBJ whole genome shotgun (WGS) entry which is preliminary data.</text>
</comment>
<protein>
    <submittedName>
        <fullName evidence="1">Uncharacterized protein</fullName>
    </submittedName>
</protein>
<name>A0ABW6T3M3_9ACTN</name>
<keyword evidence="2" id="KW-1185">Reference proteome</keyword>
<reference evidence="1 2" key="1">
    <citation type="submission" date="2024-10" db="EMBL/GenBank/DDBJ databases">
        <title>The Natural Products Discovery Center: Release of the First 8490 Sequenced Strains for Exploring Actinobacteria Biosynthetic Diversity.</title>
        <authorList>
            <person name="Kalkreuter E."/>
            <person name="Kautsar S.A."/>
            <person name="Yang D."/>
            <person name="Bader C.D."/>
            <person name="Teijaro C.N."/>
            <person name="Fluegel L."/>
            <person name="Davis C.M."/>
            <person name="Simpson J.R."/>
            <person name="Lauterbach L."/>
            <person name="Steele A.D."/>
            <person name="Gui C."/>
            <person name="Meng S."/>
            <person name="Li G."/>
            <person name="Viehrig K."/>
            <person name="Ye F."/>
            <person name="Su P."/>
            <person name="Kiefer A.F."/>
            <person name="Nichols A."/>
            <person name="Cepeda A.J."/>
            <person name="Yan W."/>
            <person name="Fan B."/>
            <person name="Jiang Y."/>
            <person name="Adhikari A."/>
            <person name="Zheng C.-J."/>
            <person name="Schuster L."/>
            <person name="Cowan T.M."/>
            <person name="Smanski M.J."/>
            <person name="Chevrette M.G."/>
            <person name="De Carvalho L.P.S."/>
            <person name="Shen B."/>
        </authorList>
    </citation>
    <scope>NUCLEOTIDE SEQUENCE [LARGE SCALE GENOMIC DNA]</scope>
    <source>
        <strain evidence="1 2">NPDC002173</strain>
    </source>
</reference>
<accession>A0ABW6T3M3</accession>
<proteinExistence type="predicted"/>